<organism evidence="3">
    <name type="scientific">Gulosibacter sediminis</name>
    <dbReference type="NCBI Taxonomy" id="1729695"/>
    <lineage>
        <taxon>Bacteria</taxon>
        <taxon>Bacillati</taxon>
        <taxon>Actinomycetota</taxon>
        <taxon>Actinomycetes</taxon>
        <taxon>Micrococcales</taxon>
        <taxon>Microbacteriaceae</taxon>
        <taxon>Gulosibacter</taxon>
    </lineage>
</organism>
<dbReference type="EMBL" id="CP097160">
    <property type="protein sequence ID" value="UQN14243.1"/>
    <property type="molecule type" value="Genomic_DNA"/>
</dbReference>
<reference evidence="3" key="1">
    <citation type="submission" date="2022-05" db="EMBL/GenBank/DDBJ databases">
        <title>Complete genome sequence of toluene-degrading Gulosibacter sediminis strain ACHW.36C.</title>
        <authorList>
            <person name="Wai A.C."/>
            <person name="Lai G.K."/>
            <person name="Griffin S.D."/>
            <person name="Leung F.C."/>
        </authorList>
    </citation>
    <scope>NUCLEOTIDE SEQUENCE [LARGE SCALE GENOMIC DNA]</scope>
    <source>
        <strain evidence="3">ACHW.36C</strain>
    </source>
</reference>
<feature type="domain" description="Alpha/beta hydrolase fold-3" evidence="2">
    <location>
        <begin position="41"/>
        <end position="247"/>
    </location>
</feature>
<dbReference type="SUPFAM" id="SSF53474">
    <property type="entry name" value="alpha/beta-Hydrolases"/>
    <property type="match status" value="1"/>
</dbReference>
<protein>
    <submittedName>
        <fullName evidence="3">Alpha/beta hydrolase</fullName>
    </submittedName>
</protein>
<gene>
    <name evidence="3" type="ORF">M3M28_09300</name>
</gene>
<evidence type="ECO:0000256" key="1">
    <source>
        <dbReference type="ARBA" id="ARBA00022801"/>
    </source>
</evidence>
<proteinExistence type="predicted"/>
<sequence length="275" mass="29235">MSAVSLHGRLAAVADLRIPTASGDLPARHYTVTGAPAARFVWVHGGAFVLGDLDMAESDTTARRLADIGIEVLALDYRYANARTHILDLCDDVQAGWLYAVSALGNGSPWHLGGASAGGCLVAGVAKRLRDEGQAVPRTLTLLYPVLHAGLPDPTPELAARMEGVPPEWVYDNEAVRAFTSYAQGDAADTHPYAFPANGSLAGLPPVHLIVSELDLLRMSAELFAGQLTEDGVSFAYQVEPGAMHGHLERQVDDAGARSVRRIAGWLTSEAFWTA</sequence>
<dbReference type="InterPro" id="IPR013094">
    <property type="entry name" value="AB_hydrolase_3"/>
</dbReference>
<dbReference type="PANTHER" id="PTHR48081:SF8">
    <property type="entry name" value="ALPHA_BETA HYDROLASE FOLD-3 DOMAIN-CONTAINING PROTEIN-RELATED"/>
    <property type="match status" value="1"/>
</dbReference>
<dbReference type="Pfam" id="PF07859">
    <property type="entry name" value="Abhydrolase_3"/>
    <property type="match status" value="1"/>
</dbReference>
<dbReference type="PANTHER" id="PTHR48081">
    <property type="entry name" value="AB HYDROLASE SUPERFAMILY PROTEIN C4A8.06C"/>
    <property type="match status" value="1"/>
</dbReference>
<evidence type="ECO:0000259" key="2">
    <source>
        <dbReference type="Pfam" id="PF07859"/>
    </source>
</evidence>
<dbReference type="Gene3D" id="3.40.50.1820">
    <property type="entry name" value="alpha/beta hydrolase"/>
    <property type="match status" value="1"/>
</dbReference>
<dbReference type="InterPro" id="IPR050300">
    <property type="entry name" value="GDXG_lipolytic_enzyme"/>
</dbReference>
<accession>A0ABY4MYG5</accession>
<name>A0ABY4MYG5_9MICO</name>
<evidence type="ECO:0000313" key="3">
    <source>
        <dbReference type="EMBL" id="UQN14243.1"/>
    </source>
</evidence>
<dbReference type="GO" id="GO:0016787">
    <property type="term" value="F:hydrolase activity"/>
    <property type="evidence" value="ECO:0007669"/>
    <property type="project" value="UniProtKB-KW"/>
</dbReference>
<keyword evidence="1 3" id="KW-0378">Hydrolase</keyword>
<dbReference type="InterPro" id="IPR029058">
    <property type="entry name" value="AB_hydrolase_fold"/>
</dbReference>